<keyword evidence="2" id="KW-1185">Reference proteome</keyword>
<reference evidence="1 2" key="1">
    <citation type="journal article" date="2023" name="IMA Fungus">
        <title>Comparative genomic study of the Penicillium genus elucidates a diverse pangenome and 15 lateral gene transfer events.</title>
        <authorList>
            <person name="Petersen C."/>
            <person name="Sorensen T."/>
            <person name="Nielsen M.R."/>
            <person name="Sondergaard T.E."/>
            <person name="Sorensen J.L."/>
            <person name="Fitzpatrick D.A."/>
            <person name="Frisvad J.C."/>
            <person name="Nielsen K.L."/>
        </authorList>
    </citation>
    <scope>NUCLEOTIDE SEQUENCE [LARGE SCALE GENOMIC DNA]</scope>
    <source>
        <strain evidence="1 2">IBT 29057</strain>
    </source>
</reference>
<evidence type="ECO:0000313" key="1">
    <source>
        <dbReference type="EMBL" id="KAJ5600721.1"/>
    </source>
</evidence>
<protein>
    <submittedName>
        <fullName evidence="1">Uncharacterized protein</fullName>
    </submittedName>
</protein>
<organism evidence="1 2">
    <name type="scientific">Penicillium hetheringtonii</name>
    <dbReference type="NCBI Taxonomy" id="911720"/>
    <lineage>
        <taxon>Eukaryota</taxon>
        <taxon>Fungi</taxon>
        <taxon>Dikarya</taxon>
        <taxon>Ascomycota</taxon>
        <taxon>Pezizomycotina</taxon>
        <taxon>Eurotiomycetes</taxon>
        <taxon>Eurotiomycetidae</taxon>
        <taxon>Eurotiales</taxon>
        <taxon>Aspergillaceae</taxon>
        <taxon>Penicillium</taxon>
    </lineage>
</organism>
<proteinExistence type="predicted"/>
<sequence>MILRGCFAKAQADRTVLEDLTTITVDRVYKDRKSLQVYGSDDPRLAEIEELAVRKIKILREKSTDLAVVGLKIKAAELGMHRLEAALDD</sequence>
<evidence type="ECO:0000313" key="2">
    <source>
        <dbReference type="Proteomes" id="UP001216150"/>
    </source>
</evidence>
<dbReference type="Proteomes" id="UP001216150">
    <property type="component" value="Unassembled WGS sequence"/>
</dbReference>
<name>A0AAD6H305_9EURO</name>
<gene>
    <name evidence="1" type="ORF">N7450_001788</name>
</gene>
<dbReference type="EMBL" id="JAQJAC010000001">
    <property type="protein sequence ID" value="KAJ5600721.1"/>
    <property type="molecule type" value="Genomic_DNA"/>
</dbReference>
<dbReference type="AlphaFoldDB" id="A0AAD6H305"/>
<comment type="caution">
    <text evidence="1">The sequence shown here is derived from an EMBL/GenBank/DDBJ whole genome shotgun (WGS) entry which is preliminary data.</text>
</comment>
<accession>A0AAD6H305</accession>